<dbReference type="AlphaFoldDB" id="A0A5C1A1W0"/>
<sequence length="110" mass="12319">MMADTIQLPAISSGATLHLLNRATHAHGTWEEMMRALGEQDPVLLIEDGVTSLIRPPKALMALGERLYVLEEDLQARGVTSLLFEIGAQRIDMQGFVLLTERCERIISWF</sequence>
<organism evidence="1 2">
    <name type="scientific">Kushneria phosphatilytica</name>
    <dbReference type="NCBI Taxonomy" id="657387"/>
    <lineage>
        <taxon>Bacteria</taxon>
        <taxon>Pseudomonadati</taxon>
        <taxon>Pseudomonadota</taxon>
        <taxon>Gammaproteobacteria</taxon>
        <taxon>Oceanospirillales</taxon>
        <taxon>Halomonadaceae</taxon>
        <taxon>Kushneria</taxon>
    </lineage>
</organism>
<keyword evidence="1" id="KW-0808">Transferase</keyword>
<protein>
    <submittedName>
        <fullName evidence="1">Sulfurtransferase complex subunit TusB</fullName>
    </submittedName>
</protein>
<dbReference type="GO" id="GO:1990228">
    <property type="term" value="C:sulfurtransferase complex"/>
    <property type="evidence" value="ECO:0007669"/>
    <property type="project" value="TreeGrafter"/>
</dbReference>
<gene>
    <name evidence="1" type="primary">dsrH</name>
    <name evidence="1" type="ORF">FY550_08020</name>
</gene>
<dbReference type="EMBL" id="CP043420">
    <property type="protein sequence ID" value="QEL11079.1"/>
    <property type="molecule type" value="Genomic_DNA"/>
</dbReference>
<name>A0A5C1A1W0_9GAMM</name>
<dbReference type="PANTHER" id="PTHR37526">
    <property type="entry name" value="PROTEIN TUSB"/>
    <property type="match status" value="1"/>
</dbReference>
<accession>A0A5C1A1W0</accession>
<dbReference type="InterPro" id="IPR007215">
    <property type="entry name" value="Sulphur_relay_TusB/DsrH"/>
</dbReference>
<evidence type="ECO:0000313" key="1">
    <source>
        <dbReference type="EMBL" id="QEL11079.1"/>
    </source>
</evidence>
<dbReference type="OrthoDB" id="9795117at2"/>
<dbReference type="KEGG" id="kuy:FY550_08020"/>
<proteinExistence type="predicted"/>
<keyword evidence="2" id="KW-1185">Reference proteome</keyword>
<dbReference type="NCBIfam" id="TIGR03011">
    <property type="entry name" value="sulf_tusB_dsrH"/>
    <property type="match status" value="1"/>
</dbReference>
<dbReference type="Proteomes" id="UP000322553">
    <property type="component" value="Chromosome"/>
</dbReference>
<dbReference type="PANTHER" id="PTHR37526:SF1">
    <property type="entry name" value="PROTEIN TUSB"/>
    <property type="match status" value="1"/>
</dbReference>
<reference evidence="1 2" key="1">
    <citation type="submission" date="2019-08" db="EMBL/GenBank/DDBJ databases">
        <title>Complete genome sequence of Kushneria sp. YCWA18, a halophilic phosphate-solubilizing bacterium isolated from Daqiao saltern in China.</title>
        <authorList>
            <person name="Du G.-X."/>
            <person name="Qu L.-Y."/>
        </authorList>
    </citation>
    <scope>NUCLEOTIDE SEQUENCE [LARGE SCALE GENOMIC DNA]</scope>
    <source>
        <strain evidence="1 2">YCWA18</strain>
    </source>
</reference>
<dbReference type="RefSeq" id="WP_084387999.1">
    <property type="nucleotide sequence ID" value="NZ_CP043420.1"/>
</dbReference>
<evidence type="ECO:0000313" key="2">
    <source>
        <dbReference type="Proteomes" id="UP000322553"/>
    </source>
</evidence>
<dbReference type="Gene3D" id="3.40.1260.10">
    <property type="entry name" value="DsrEFH-like"/>
    <property type="match status" value="1"/>
</dbReference>
<dbReference type="GO" id="GO:0002143">
    <property type="term" value="P:tRNA wobble position uridine thiolation"/>
    <property type="evidence" value="ECO:0007669"/>
    <property type="project" value="InterPro"/>
</dbReference>
<dbReference type="GO" id="GO:0016740">
    <property type="term" value="F:transferase activity"/>
    <property type="evidence" value="ECO:0007669"/>
    <property type="project" value="UniProtKB-KW"/>
</dbReference>
<dbReference type="SUPFAM" id="SSF75169">
    <property type="entry name" value="DsrEFH-like"/>
    <property type="match status" value="1"/>
</dbReference>
<dbReference type="InterPro" id="IPR027396">
    <property type="entry name" value="DsrEFH-like"/>
</dbReference>
<dbReference type="Pfam" id="PF04077">
    <property type="entry name" value="DsrH"/>
    <property type="match status" value="1"/>
</dbReference>